<evidence type="ECO:0000313" key="6">
    <source>
        <dbReference type="Proteomes" id="UP001642720"/>
    </source>
</evidence>
<dbReference type="SUPFAM" id="SSF47923">
    <property type="entry name" value="Ypt/Rab-GAP domain of gyp1p"/>
    <property type="match status" value="2"/>
</dbReference>
<keyword evidence="3" id="KW-1133">Transmembrane helix</keyword>
<sequence>MSLEKEPADHAGLRDDDGDDDQDNRDSSSASKEDEDAVDSPAVALKTSEILAACTWRDATRLRALAESDGGLLADSLRRAAWPILLGASPPADEKKHVDDDYDDGLAYTDGSSHAAEGDWKDLPRHRDEDQVQLDVNRSFVHYPSDQSEPELHKRKRELSDLIVEVLRRHPYLCYFQGYHDICQVFLLVLEPAARAPLVARLSVLRVRDFMLPSLSATTAQLRLIPDILARADPELRRHLSSIEPFYALAGTLTMYAHNIERYRDIARLFDVILAREPTFSIYLFAQIVIDRREEILEIDEPDMLQVILGRVPPELDLDGLIKRAANLFTDHPPETLRSWHHISSSSVLKTCRDVDSSTRQTLEDGHRHFERQVKEIQWQELRMGVRRKMWVYRRPVKYVGAAIMVGFVAFYLRRNPSLVQYIWSLFPVGH</sequence>
<evidence type="ECO:0000256" key="2">
    <source>
        <dbReference type="SAM" id="MobiDB-lite"/>
    </source>
</evidence>
<dbReference type="Pfam" id="PF00566">
    <property type="entry name" value="RabGAP-TBC"/>
    <property type="match status" value="1"/>
</dbReference>
<dbReference type="PANTHER" id="PTHR20913">
    <property type="entry name" value="TBC1 DOMAIN FAMILY MEMBER 20/GTPASE"/>
    <property type="match status" value="1"/>
</dbReference>
<reference evidence="5 6" key="1">
    <citation type="submission" date="2018-01" db="EMBL/GenBank/DDBJ databases">
        <title>Genome characterization of the sugarcane-associated fungus Trichoderma ghanense CCMA-1212 and their application in lignocelulose bioconversion.</title>
        <authorList>
            <person name="Steindorff A.S."/>
            <person name="Mendes T.D."/>
            <person name="Vilela E.S.D."/>
            <person name="Rodrigues D.S."/>
            <person name="Formighieri E.F."/>
            <person name="Melo I.S."/>
            <person name="Favaro L.C.L."/>
        </authorList>
    </citation>
    <scope>NUCLEOTIDE SEQUENCE [LARGE SCALE GENOMIC DNA]</scope>
    <source>
        <strain evidence="5 6">CCMA-1212</strain>
    </source>
</reference>
<comment type="caution">
    <text evidence="5">The sequence shown here is derived from an EMBL/GenBank/DDBJ whole genome shotgun (WGS) entry which is preliminary data.</text>
</comment>
<dbReference type="Gene3D" id="1.10.8.1310">
    <property type="match status" value="1"/>
</dbReference>
<dbReference type="PANTHER" id="PTHR20913:SF7">
    <property type="entry name" value="RE60063P"/>
    <property type="match status" value="1"/>
</dbReference>
<feature type="transmembrane region" description="Helical" evidence="3">
    <location>
        <begin position="397"/>
        <end position="414"/>
    </location>
</feature>
<dbReference type="Gene3D" id="1.10.472.80">
    <property type="entry name" value="Ypt/Rab-GAP domain of gyp1p, domain 3"/>
    <property type="match status" value="1"/>
</dbReference>
<accession>A0ABY2GUA9</accession>
<keyword evidence="3" id="KW-0472">Membrane</keyword>
<dbReference type="InterPro" id="IPR000195">
    <property type="entry name" value="Rab-GAP-TBC_dom"/>
</dbReference>
<dbReference type="SMART" id="SM00164">
    <property type="entry name" value="TBC"/>
    <property type="match status" value="1"/>
</dbReference>
<evidence type="ECO:0000259" key="4">
    <source>
        <dbReference type="PROSITE" id="PS50086"/>
    </source>
</evidence>
<dbReference type="InterPro" id="IPR035969">
    <property type="entry name" value="Rab-GAP_TBC_sf"/>
</dbReference>
<dbReference type="GeneID" id="300580623"/>
<proteinExistence type="predicted"/>
<evidence type="ECO:0000313" key="5">
    <source>
        <dbReference type="EMBL" id="TFA99298.1"/>
    </source>
</evidence>
<dbReference type="PROSITE" id="PS50086">
    <property type="entry name" value="TBC_RABGAP"/>
    <property type="match status" value="1"/>
</dbReference>
<feature type="region of interest" description="Disordered" evidence="2">
    <location>
        <begin position="1"/>
        <end position="43"/>
    </location>
</feature>
<feature type="domain" description="Rab-GAP TBC" evidence="4">
    <location>
        <begin position="72"/>
        <end position="277"/>
    </location>
</feature>
<name>A0ABY2GUA9_9HYPO</name>
<organism evidence="5 6">
    <name type="scientific">Trichoderma ghanense</name>
    <dbReference type="NCBI Taxonomy" id="65468"/>
    <lineage>
        <taxon>Eukaryota</taxon>
        <taxon>Fungi</taxon>
        <taxon>Dikarya</taxon>
        <taxon>Ascomycota</taxon>
        <taxon>Pezizomycotina</taxon>
        <taxon>Sordariomycetes</taxon>
        <taxon>Hypocreomycetidae</taxon>
        <taxon>Hypocreales</taxon>
        <taxon>Hypocreaceae</taxon>
        <taxon>Trichoderma</taxon>
    </lineage>
</organism>
<keyword evidence="1" id="KW-0343">GTPase activation</keyword>
<dbReference type="InterPro" id="IPR045913">
    <property type="entry name" value="TBC20/Gyp8-like"/>
</dbReference>
<keyword evidence="3" id="KW-0812">Transmembrane</keyword>
<dbReference type="EMBL" id="PPTA01000015">
    <property type="protein sequence ID" value="TFA99298.1"/>
    <property type="molecule type" value="Genomic_DNA"/>
</dbReference>
<dbReference type="Proteomes" id="UP001642720">
    <property type="component" value="Unassembled WGS sequence"/>
</dbReference>
<keyword evidence="6" id="KW-1185">Reference proteome</keyword>
<protein>
    <submittedName>
        <fullName evidence="5">TBC1 domain family member 20</fullName>
    </submittedName>
</protein>
<feature type="compositionally biased region" description="Basic and acidic residues" evidence="2">
    <location>
        <begin position="1"/>
        <end position="15"/>
    </location>
</feature>
<evidence type="ECO:0000256" key="3">
    <source>
        <dbReference type="SAM" id="Phobius"/>
    </source>
</evidence>
<dbReference type="RefSeq" id="XP_073555500.1">
    <property type="nucleotide sequence ID" value="XM_073706173.1"/>
</dbReference>
<gene>
    <name evidence="5" type="ORF">CCMA1212_009072</name>
</gene>
<evidence type="ECO:0000256" key="1">
    <source>
        <dbReference type="ARBA" id="ARBA00022468"/>
    </source>
</evidence>